<proteinExistence type="predicted"/>
<name>A0A3R8QC59_9PSEU</name>
<protein>
    <submittedName>
        <fullName evidence="2">Uncharacterized protein</fullName>
    </submittedName>
</protein>
<dbReference type="OrthoDB" id="5195038at2"/>
<dbReference type="Proteomes" id="UP000274515">
    <property type="component" value="Unassembled WGS sequence"/>
</dbReference>
<accession>A0A3R8QC59</accession>
<keyword evidence="3" id="KW-1185">Reference proteome</keyword>
<gene>
    <name evidence="2" type="ORF">EIL87_10245</name>
</gene>
<comment type="caution">
    <text evidence="2">The sequence shown here is derived from an EMBL/GenBank/DDBJ whole genome shotgun (WGS) entry which is preliminary data.</text>
</comment>
<evidence type="ECO:0000256" key="1">
    <source>
        <dbReference type="SAM" id="MobiDB-lite"/>
    </source>
</evidence>
<evidence type="ECO:0000313" key="3">
    <source>
        <dbReference type="Proteomes" id="UP000274515"/>
    </source>
</evidence>
<feature type="region of interest" description="Disordered" evidence="1">
    <location>
        <begin position="54"/>
        <end position="89"/>
    </location>
</feature>
<feature type="compositionally biased region" description="Basic and acidic residues" evidence="1">
    <location>
        <begin position="59"/>
        <end position="72"/>
    </location>
</feature>
<dbReference type="AlphaFoldDB" id="A0A3R8QC59"/>
<organism evidence="2 3">
    <name type="scientific">Saccharopolyspora rhizosphaerae</name>
    <dbReference type="NCBI Taxonomy" id="2492662"/>
    <lineage>
        <taxon>Bacteria</taxon>
        <taxon>Bacillati</taxon>
        <taxon>Actinomycetota</taxon>
        <taxon>Actinomycetes</taxon>
        <taxon>Pseudonocardiales</taxon>
        <taxon>Pseudonocardiaceae</taxon>
        <taxon>Saccharopolyspora</taxon>
    </lineage>
</organism>
<dbReference type="RefSeq" id="WP_125089975.1">
    <property type="nucleotide sequence ID" value="NZ_RSAA01000008.1"/>
</dbReference>
<dbReference type="EMBL" id="RSAA01000008">
    <property type="protein sequence ID" value="RRO17644.1"/>
    <property type="molecule type" value="Genomic_DNA"/>
</dbReference>
<feature type="region of interest" description="Disordered" evidence="1">
    <location>
        <begin position="112"/>
        <end position="133"/>
    </location>
</feature>
<feature type="compositionally biased region" description="Basic and acidic residues" evidence="1">
    <location>
        <begin position="121"/>
        <end position="133"/>
    </location>
</feature>
<reference evidence="2 3" key="1">
    <citation type="submission" date="2018-11" db="EMBL/GenBank/DDBJ databases">
        <title>Saccharopolyspora rhizosphaerae sp. nov., an actinomycete isolated from rhizosphere soil in Thailand.</title>
        <authorList>
            <person name="Intra B."/>
            <person name="Euanorasetr J."/>
            <person name="Take A."/>
            <person name="Inahashi Y."/>
            <person name="Mori M."/>
            <person name="Panbangred W."/>
            <person name="Matsumoto A."/>
        </authorList>
    </citation>
    <scope>NUCLEOTIDE SEQUENCE [LARGE SCALE GENOMIC DNA]</scope>
    <source>
        <strain evidence="2 3">H219</strain>
    </source>
</reference>
<evidence type="ECO:0000313" key="2">
    <source>
        <dbReference type="EMBL" id="RRO17644.1"/>
    </source>
</evidence>
<sequence>MTSDAAALAVLLRKAQWLLDDVAYEVAAGRSEAIDLHQVAGVLEGIAQVLRNKPGKHGVGQEHDADLTATRDFRKRPQQASPTEGPRLEWGELGAVVASTGPAVTRAISIAPIDWSGRSGSESDHEPPEAREK</sequence>